<accession>A0ABU7YLU4</accession>
<reference evidence="2 3" key="1">
    <citation type="journal article" date="2017" name="Curr. Microbiol.">
        <title>Lysobacter zhanggongensis sp. nov. Isolated from a Pit Mud.</title>
        <authorList>
            <person name="Zhang X.F."/>
            <person name="Wang H.H."/>
            <person name="Sun X.Y."/>
            <person name="Pan C.M."/>
        </authorList>
    </citation>
    <scope>NUCLEOTIDE SEQUENCE [LARGE SCALE GENOMIC DNA]</scope>
    <source>
        <strain evidence="2 3">ZGLJ7-1</strain>
    </source>
</reference>
<keyword evidence="1" id="KW-1133">Transmembrane helix</keyword>
<feature type="transmembrane region" description="Helical" evidence="1">
    <location>
        <begin position="125"/>
        <end position="144"/>
    </location>
</feature>
<name>A0ABU7YLU4_9GAMM</name>
<dbReference type="Proteomes" id="UP001334501">
    <property type="component" value="Unassembled WGS sequence"/>
</dbReference>
<protein>
    <submittedName>
        <fullName evidence="2">Uncharacterized protein</fullName>
    </submittedName>
</protein>
<sequence>MTDLWRRALGIAALGGGAVGATLIWTMLFNEIPLASKIILALFMPLYVWGIWCGVQMLERHPNATRNNFRFWLIQIPILQSPLLSYMFSAGFLAGVWVQFSPGKINFLTWVGSRFELTINQPKPIAVGVNVVALLICVALWRQLRSQPSNNSFKGMPLRGTP</sequence>
<feature type="transmembrane region" description="Helical" evidence="1">
    <location>
        <begin position="7"/>
        <end position="28"/>
    </location>
</feature>
<dbReference type="EMBL" id="JAXGFO010000001">
    <property type="protein sequence ID" value="MEG3156302.1"/>
    <property type="molecule type" value="Genomic_DNA"/>
</dbReference>
<evidence type="ECO:0000313" key="3">
    <source>
        <dbReference type="Proteomes" id="UP001334501"/>
    </source>
</evidence>
<gene>
    <name evidence="2" type="ORF">SNE33_00030</name>
</gene>
<comment type="caution">
    <text evidence="2">The sequence shown here is derived from an EMBL/GenBank/DDBJ whole genome shotgun (WGS) entry which is preliminary data.</text>
</comment>
<dbReference type="RefSeq" id="WP_412698762.1">
    <property type="nucleotide sequence ID" value="NZ_JAXGFO010000001.1"/>
</dbReference>
<feature type="transmembrane region" description="Helical" evidence="1">
    <location>
        <begin position="76"/>
        <end position="100"/>
    </location>
</feature>
<keyword evidence="1" id="KW-0812">Transmembrane</keyword>
<keyword evidence="1" id="KW-0472">Membrane</keyword>
<feature type="transmembrane region" description="Helical" evidence="1">
    <location>
        <begin position="34"/>
        <end position="55"/>
    </location>
</feature>
<evidence type="ECO:0000256" key="1">
    <source>
        <dbReference type="SAM" id="Phobius"/>
    </source>
</evidence>
<keyword evidence="3" id="KW-1185">Reference proteome</keyword>
<organism evidence="2 3">
    <name type="scientific">Lysobacter zhanggongensis</name>
    <dbReference type="NCBI Taxonomy" id="1774951"/>
    <lineage>
        <taxon>Bacteria</taxon>
        <taxon>Pseudomonadati</taxon>
        <taxon>Pseudomonadota</taxon>
        <taxon>Gammaproteobacteria</taxon>
        <taxon>Lysobacterales</taxon>
        <taxon>Lysobacteraceae</taxon>
        <taxon>Lysobacter</taxon>
    </lineage>
</organism>
<proteinExistence type="predicted"/>
<evidence type="ECO:0000313" key="2">
    <source>
        <dbReference type="EMBL" id="MEG3156302.1"/>
    </source>
</evidence>